<reference evidence="1 2" key="1">
    <citation type="journal article" date="2019" name="Nat. Med.">
        <title>A library of human gut bacterial isolates paired with longitudinal multiomics data enables mechanistic microbiome research.</title>
        <authorList>
            <person name="Poyet M."/>
            <person name="Groussin M."/>
            <person name="Gibbons S.M."/>
            <person name="Avila-Pacheco J."/>
            <person name="Jiang X."/>
            <person name="Kearney S.M."/>
            <person name="Perrotta A.R."/>
            <person name="Berdy B."/>
            <person name="Zhao S."/>
            <person name="Lieberman T.D."/>
            <person name="Swanson P.K."/>
            <person name="Smith M."/>
            <person name="Roesemann S."/>
            <person name="Alexander J.E."/>
            <person name="Rich S.A."/>
            <person name="Livny J."/>
            <person name="Vlamakis H."/>
            <person name="Clish C."/>
            <person name="Bullock K."/>
            <person name="Deik A."/>
            <person name="Scott J."/>
            <person name="Pierce K.A."/>
            <person name="Xavier R.J."/>
            <person name="Alm E.J."/>
        </authorList>
    </citation>
    <scope>NUCLEOTIDE SEQUENCE [LARGE SCALE GENOMIC DNA]</scope>
    <source>
        <strain evidence="1 2">BIOML-A266</strain>
    </source>
</reference>
<accession>A0A5B3GQ55</accession>
<organism evidence="1 2">
    <name type="scientific">Alistipes onderdonkii</name>
    <dbReference type="NCBI Taxonomy" id="328813"/>
    <lineage>
        <taxon>Bacteria</taxon>
        <taxon>Pseudomonadati</taxon>
        <taxon>Bacteroidota</taxon>
        <taxon>Bacteroidia</taxon>
        <taxon>Bacteroidales</taxon>
        <taxon>Rikenellaceae</taxon>
        <taxon>Alistipes</taxon>
    </lineage>
</organism>
<dbReference type="Proteomes" id="UP000322940">
    <property type="component" value="Unassembled WGS sequence"/>
</dbReference>
<evidence type="ECO:0000313" key="1">
    <source>
        <dbReference type="EMBL" id="KAA2375600.1"/>
    </source>
</evidence>
<comment type="caution">
    <text evidence="1">The sequence shown here is derived from an EMBL/GenBank/DDBJ whole genome shotgun (WGS) entry which is preliminary data.</text>
</comment>
<evidence type="ECO:0000313" key="2">
    <source>
        <dbReference type="Proteomes" id="UP000322940"/>
    </source>
</evidence>
<dbReference type="EMBL" id="VVXH01000021">
    <property type="protein sequence ID" value="KAA2375600.1"/>
    <property type="molecule type" value="Genomic_DNA"/>
</dbReference>
<gene>
    <name evidence="1" type="ORF">F2Y10_15035</name>
</gene>
<protein>
    <submittedName>
        <fullName evidence="1">Uncharacterized protein</fullName>
    </submittedName>
</protein>
<dbReference type="AlphaFoldDB" id="A0A5B3GQ55"/>
<dbReference type="RefSeq" id="WP_130065886.1">
    <property type="nucleotide sequence ID" value="NZ_JAHOOA010000015.1"/>
</dbReference>
<name>A0A5B3GQ55_9BACT</name>
<proteinExistence type="predicted"/>
<sequence>MTIEALKMAKLSPATAGYLAIYIKLADIFGELSDTTAKIYDDVNVDKINNACFNALTTAQDEVMKLFVNSVEENICSRSNDTEI</sequence>